<name>A0A0D0IZT5_9BACT</name>
<dbReference type="GO" id="GO:0005886">
    <property type="term" value="C:plasma membrane"/>
    <property type="evidence" value="ECO:0007669"/>
    <property type="project" value="UniProtKB-SubCell"/>
</dbReference>
<feature type="binding site" evidence="12">
    <location>
        <position position="220"/>
    </location>
    <ligand>
        <name>K(+)</name>
        <dbReference type="ChEBI" id="CHEBI:29103"/>
    </ligand>
</feature>
<evidence type="ECO:0000256" key="2">
    <source>
        <dbReference type="ARBA" id="ARBA00009137"/>
    </source>
</evidence>
<evidence type="ECO:0000256" key="10">
    <source>
        <dbReference type="ARBA" id="ARBA00023065"/>
    </source>
</evidence>
<comment type="similarity">
    <text evidence="2">Belongs to the TrkH potassium transport family.</text>
</comment>
<feature type="binding site" evidence="12">
    <location>
        <position position="434"/>
    </location>
    <ligand>
        <name>K(+)</name>
        <dbReference type="ChEBI" id="CHEBI:29103"/>
    </ligand>
</feature>
<keyword evidence="5" id="KW-0997">Cell inner membrane</keyword>
<feature type="transmembrane region" description="Helical" evidence="13">
    <location>
        <begin position="395"/>
        <end position="419"/>
    </location>
</feature>
<feature type="binding site" evidence="12">
    <location>
        <position position="433"/>
    </location>
    <ligand>
        <name>K(+)</name>
        <dbReference type="ChEBI" id="CHEBI:29103"/>
    </ligand>
</feature>
<feature type="binding site" evidence="12">
    <location>
        <position position="112"/>
    </location>
    <ligand>
        <name>K(+)</name>
        <dbReference type="ChEBI" id="CHEBI:29103"/>
    </ligand>
</feature>
<evidence type="ECO:0000256" key="1">
    <source>
        <dbReference type="ARBA" id="ARBA00004429"/>
    </source>
</evidence>
<dbReference type="AlphaFoldDB" id="A0A0D0IZT5"/>
<reference evidence="14 15" key="1">
    <citation type="submission" date="2015-01" db="EMBL/GenBank/DDBJ databases">
        <title>Comparative genomics of non-oral Prevotella species.</title>
        <authorList>
            <person name="Accetto T."/>
            <person name="Nograsek B."/>
            <person name="Avgustin G."/>
        </authorList>
    </citation>
    <scope>NUCLEOTIDE SEQUENCE [LARGE SCALE GENOMIC DNA]</scope>
    <source>
        <strain evidence="14 15">P5-119</strain>
    </source>
</reference>
<organism evidence="14 15">
    <name type="scientific">Prevotella pectinovora</name>
    <dbReference type="NCBI Taxonomy" id="1602169"/>
    <lineage>
        <taxon>Bacteria</taxon>
        <taxon>Pseudomonadati</taxon>
        <taxon>Bacteroidota</taxon>
        <taxon>Bacteroidia</taxon>
        <taxon>Bacteroidales</taxon>
        <taxon>Prevotellaceae</taxon>
        <taxon>Prevotella</taxon>
    </lineage>
</organism>
<evidence type="ECO:0000256" key="9">
    <source>
        <dbReference type="ARBA" id="ARBA00022989"/>
    </source>
</evidence>
<evidence type="ECO:0000256" key="12">
    <source>
        <dbReference type="PIRSR" id="PIRSR006247-1"/>
    </source>
</evidence>
<keyword evidence="6" id="KW-0633">Potassium transport</keyword>
<feature type="transmembrane region" description="Helical" evidence="13">
    <location>
        <begin position="70"/>
        <end position="95"/>
    </location>
</feature>
<evidence type="ECO:0000313" key="14">
    <source>
        <dbReference type="EMBL" id="KIP62523.1"/>
    </source>
</evidence>
<feature type="transmembrane region" description="Helical" evidence="13">
    <location>
        <begin position="242"/>
        <end position="261"/>
    </location>
</feature>
<feature type="transmembrane region" description="Helical" evidence="13">
    <location>
        <begin position="454"/>
        <end position="477"/>
    </location>
</feature>
<keyword evidence="12" id="KW-0479">Metal-binding</keyword>
<dbReference type="Proteomes" id="UP000032046">
    <property type="component" value="Unassembled WGS sequence"/>
</dbReference>
<keyword evidence="11 13" id="KW-0472">Membrane</keyword>
<dbReference type="GO" id="GO:0046872">
    <property type="term" value="F:metal ion binding"/>
    <property type="evidence" value="ECO:0007669"/>
    <property type="project" value="UniProtKB-KW"/>
</dbReference>
<dbReference type="STRING" id="1602171.ST44_06875"/>
<keyword evidence="10" id="KW-0406">Ion transport</keyword>
<evidence type="ECO:0000256" key="5">
    <source>
        <dbReference type="ARBA" id="ARBA00022519"/>
    </source>
</evidence>
<evidence type="ECO:0000256" key="8">
    <source>
        <dbReference type="ARBA" id="ARBA00022958"/>
    </source>
</evidence>
<comment type="subcellular location">
    <subcellularLocation>
        <location evidence="1">Cell inner membrane</location>
        <topology evidence="1">Multi-pass membrane protein</topology>
    </subcellularLocation>
</comment>
<protein>
    <submittedName>
        <fullName evidence="14">Potassium transporter</fullName>
    </submittedName>
</protein>
<keyword evidence="3" id="KW-0813">Transport</keyword>
<sequence length="485" mass="53659">MLNFKLIYKVLGQLLFLEALLMSLCLAMALFYREDDAMAFAISIAIIVGSGFILKYKGRMAENSMNRRDAYLLVTLTWALFSFFGAFPFTISGYISDYTDAFFETMSGFTTTGATIIDDVEALPHGLLFWRSMTQWIGGLGIAFFTIAILPSLVGGSIRVFAAESTGPIKSKVHPRISSSAKSIWLVYLLLTLSCAVCLYLGGMNLFECTNYSMSITATGGFAPYNDSTGHFHSAFIDYTTIAFMFLSGTNFTLLYLTFFKRKFLSLFQNSEFKLYVLVVSLATMGIMYFLIRFNGYDMANALRSALFQVVSFITTTGVFNDDAGKWPHITWVILSICMFIGACAGSTSGGFKSVRGVILFKVVRNELRRILHPKAVLPVRVNGNLVSSSAQVTLLVFFALYMALCIFAYFCLICMGVDSTNSITIAMSCASNVGPTLGLEIGPTVSWNILPAVGKWICSVLMLMGRLEIFSVVVLFTRGFWKDR</sequence>
<dbReference type="PIRSF" id="PIRSF006247">
    <property type="entry name" value="TrkH"/>
    <property type="match status" value="1"/>
</dbReference>
<accession>A0A0D0IZT5</accession>
<feature type="transmembrane region" description="Helical" evidence="13">
    <location>
        <begin position="12"/>
        <end position="32"/>
    </location>
</feature>
<dbReference type="PANTHER" id="PTHR32024">
    <property type="entry name" value="TRK SYSTEM POTASSIUM UPTAKE PROTEIN TRKG-RELATED"/>
    <property type="match status" value="1"/>
</dbReference>
<keyword evidence="9 13" id="KW-1133">Transmembrane helix</keyword>
<evidence type="ECO:0000256" key="11">
    <source>
        <dbReference type="ARBA" id="ARBA00023136"/>
    </source>
</evidence>
<feature type="transmembrane region" description="Helical" evidence="13">
    <location>
        <begin position="38"/>
        <end position="58"/>
    </location>
</feature>
<keyword evidence="15" id="KW-1185">Reference proteome</keyword>
<comment type="caution">
    <text evidence="14">The sequence shown here is derived from an EMBL/GenBank/DDBJ whole genome shotgun (WGS) entry which is preliminary data.</text>
</comment>
<dbReference type="InterPro" id="IPR003445">
    <property type="entry name" value="Cat_transpt"/>
</dbReference>
<dbReference type="EMBL" id="JXQK01000053">
    <property type="protein sequence ID" value="KIP62523.1"/>
    <property type="molecule type" value="Genomic_DNA"/>
</dbReference>
<dbReference type="RefSeq" id="WP_042519161.1">
    <property type="nucleotide sequence ID" value="NZ_JXQK01000053.1"/>
</dbReference>
<evidence type="ECO:0000256" key="7">
    <source>
        <dbReference type="ARBA" id="ARBA00022692"/>
    </source>
</evidence>
<dbReference type="Pfam" id="PF02386">
    <property type="entry name" value="TrkH"/>
    <property type="match status" value="1"/>
</dbReference>
<feature type="transmembrane region" description="Helical" evidence="13">
    <location>
        <begin position="273"/>
        <end position="292"/>
    </location>
</feature>
<feature type="binding site" evidence="12">
    <location>
        <position position="316"/>
    </location>
    <ligand>
        <name>K(+)</name>
        <dbReference type="ChEBI" id="CHEBI:29103"/>
    </ligand>
</feature>
<evidence type="ECO:0000256" key="4">
    <source>
        <dbReference type="ARBA" id="ARBA00022475"/>
    </source>
</evidence>
<proteinExistence type="inferred from homology"/>
<gene>
    <name evidence="14" type="ORF">ST44_06875</name>
</gene>
<feature type="transmembrane region" description="Helical" evidence="13">
    <location>
        <begin position="183"/>
        <end position="203"/>
    </location>
</feature>
<keyword evidence="4" id="KW-1003">Cell membrane</keyword>
<dbReference type="PANTHER" id="PTHR32024:SF2">
    <property type="entry name" value="TRK SYSTEM POTASSIUM UPTAKE PROTEIN TRKG-RELATED"/>
    <property type="match status" value="1"/>
</dbReference>
<feature type="transmembrane region" description="Helical" evidence="13">
    <location>
        <begin position="330"/>
        <end position="352"/>
    </location>
</feature>
<keyword evidence="7 13" id="KW-0812">Transmembrane</keyword>
<keyword evidence="8 12" id="KW-0630">Potassium</keyword>
<evidence type="ECO:0000313" key="15">
    <source>
        <dbReference type="Proteomes" id="UP000032046"/>
    </source>
</evidence>
<evidence type="ECO:0000256" key="3">
    <source>
        <dbReference type="ARBA" id="ARBA00022448"/>
    </source>
</evidence>
<evidence type="ECO:0000256" key="13">
    <source>
        <dbReference type="SAM" id="Phobius"/>
    </source>
</evidence>
<feature type="binding site" evidence="12">
    <location>
        <position position="111"/>
    </location>
    <ligand>
        <name>K(+)</name>
        <dbReference type="ChEBI" id="CHEBI:29103"/>
    </ligand>
</feature>
<feature type="transmembrane region" description="Helical" evidence="13">
    <location>
        <begin position="136"/>
        <end position="162"/>
    </location>
</feature>
<dbReference type="InterPro" id="IPR004772">
    <property type="entry name" value="TrkH"/>
</dbReference>
<dbReference type="GO" id="GO:0015379">
    <property type="term" value="F:potassium:chloride symporter activity"/>
    <property type="evidence" value="ECO:0007669"/>
    <property type="project" value="InterPro"/>
</dbReference>
<feature type="binding site" evidence="12">
    <location>
        <position position="317"/>
    </location>
    <ligand>
        <name>K(+)</name>
        <dbReference type="ChEBI" id="CHEBI:29103"/>
    </ligand>
</feature>
<evidence type="ECO:0000256" key="6">
    <source>
        <dbReference type="ARBA" id="ARBA00022538"/>
    </source>
</evidence>